<proteinExistence type="predicted"/>
<dbReference type="AlphaFoldDB" id="A0A8T0EGK6"/>
<dbReference type="EMBL" id="JABXBU010002228">
    <property type="protein sequence ID" value="KAF8771847.1"/>
    <property type="molecule type" value="Genomic_DNA"/>
</dbReference>
<reference evidence="2" key="1">
    <citation type="journal article" date="2020" name="bioRxiv">
        <title>Chromosome-level reference genome of the European wasp spider Argiope bruennichi: a resource for studies on range expansion and evolutionary adaptation.</title>
        <authorList>
            <person name="Sheffer M.M."/>
            <person name="Hoppe A."/>
            <person name="Krehenwinkel H."/>
            <person name="Uhl G."/>
            <person name="Kuss A.W."/>
            <person name="Jensen L."/>
            <person name="Jensen C."/>
            <person name="Gillespie R.G."/>
            <person name="Hoff K.J."/>
            <person name="Prost S."/>
        </authorList>
    </citation>
    <scope>NUCLEOTIDE SEQUENCE</scope>
</reference>
<protein>
    <submittedName>
        <fullName evidence="2">Uncharacterized protein</fullName>
    </submittedName>
</protein>
<accession>A0A8T0EGK6</accession>
<feature type="region of interest" description="Disordered" evidence="1">
    <location>
        <begin position="68"/>
        <end position="92"/>
    </location>
</feature>
<organism evidence="2 3">
    <name type="scientific">Argiope bruennichi</name>
    <name type="common">Wasp spider</name>
    <name type="synonym">Aranea bruennichi</name>
    <dbReference type="NCBI Taxonomy" id="94029"/>
    <lineage>
        <taxon>Eukaryota</taxon>
        <taxon>Metazoa</taxon>
        <taxon>Ecdysozoa</taxon>
        <taxon>Arthropoda</taxon>
        <taxon>Chelicerata</taxon>
        <taxon>Arachnida</taxon>
        <taxon>Araneae</taxon>
        <taxon>Araneomorphae</taxon>
        <taxon>Entelegynae</taxon>
        <taxon>Araneoidea</taxon>
        <taxon>Araneidae</taxon>
        <taxon>Argiope</taxon>
    </lineage>
</organism>
<dbReference type="Proteomes" id="UP000807504">
    <property type="component" value="Unassembled WGS sequence"/>
</dbReference>
<name>A0A8T0EGK6_ARGBR</name>
<comment type="caution">
    <text evidence="2">The sequence shown here is derived from an EMBL/GenBank/DDBJ whole genome shotgun (WGS) entry which is preliminary data.</text>
</comment>
<sequence length="135" mass="15593">MTYKIEGYCRGSENRVVKHPFHLWPLLQYIHSLPILKKVPKGKKTSNKQHEKLIYIVVGDNGSYHHRSCTNPVGLPNPQEQRNEEYGPSPHALNPELRQKWRLLAHAVLPEQQILQVLQQGWGSAHSTIHQVEKL</sequence>
<gene>
    <name evidence="2" type="ORF">HNY73_019216</name>
</gene>
<reference evidence="2" key="2">
    <citation type="submission" date="2020-06" db="EMBL/GenBank/DDBJ databases">
        <authorList>
            <person name="Sheffer M."/>
        </authorList>
    </citation>
    <scope>NUCLEOTIDE SEQUENCE</scope>
</reference>
<evidence type="ECO:0000256" key="1">
    <source>
        <dbReference type="SAM" id="MobiDB-lite"/>
    </source>
</evidence>
<evidence type="ECO:0000313" key="3">
    <source>
        <dbReference type="Proteomes" id="UP000807504"/>
    </source>
</evidence>
<evidence type="ECO:0000313" key="2">
    <source>
        <dbReference type="EMBL" id="KAF8771847.1"/>
    </source>
</evidence>
<keyword evidence="3" id="KW-1185">Reference proteome</keyword>